<accession>X1B0S0</accession>
<name>X1B0S0_9ZZZZ</name>
<organism evidence="1">
    <name type="scientific">marine sediment metagenome</name>
    <dbReference type="NCBI Taxonomy" id="412755"/>
    <lineage>
        <taxon>unclassified sequences</taxon>
        <taxon>metagenomes</taxon>
        <taxon>ecological metagenomes</taxon>
    </lineage>
</organism>
<feature type="non-terminal residue" evidence="1">
    <location>
        <position position="1"/>
    </location>
</feature>
<feature type="non-terminal residue" evidence="1">
    <location>
        <position position="317"/>
    </location>
</feature>
<proteinExistence type="predicted"/>
<comment type="caution">
    <text evidence="1">The sequence shown here is derived from an EMBL/GenBank/DDBJ whole genome shotgun (WGS) entry which is preliminary data.</text>
</comment>
<evidence type="ECO:0000313" key="1">
    <source>
        <dbReference type="EMBL" id="GAG77883.1"/>
    </source>
</evidence>
<protein>
    <submittedName>
        <fullName evidence="1">Uncharacterized protein</fullName>
    </submittedName>
</protein>
<reference evidence="1" key="1">
    <citation type="journal article" date="2014" name="Front. Microbiol.">
        <title>High frequency of phylogenetically diverse reductive dehalogenase-homologous genes in deep subseafloor sedimentary metagenomes.</title>
        <authorList>
            <person name="Kawai M."/>
            <person name="Futagami T."/>
            <person name="Toyoda A."/>
            <person name="Takaki Y."/>
            <person name="Nishi S."/>
            <person name="Hori S."/>
            <person name="Arai W."/>
            <person name="Tsubouchi T."/>
            <person name="Morono Y."/>
            <person name="Uchiyama I."/>
            <person name="Ito T."/>
            <person name="Fujiyama A."/>
            <person name="Inagaki F."/>
            <person name="Takami H."/>
        </authorList>
    </citation>
    <scope>NUCLEOTIDE SEQUENCE</scope>
    <source>
        <strain evidence="1">Expedition CK06-06</strain>
    </source>
</reference>
<sequence>VEYLVDHPQYYIYADFFNNPDSIFNEENWKLEPGESISYTLTNVSIEDLDTYTPFATNNFIENEEIPLPAINYGATHLGTEPNNAHIQDGIDWIIDSEEKIVDYHIIDIDFVFENKSFIDLTNNILNRVRIYMNGTSDGFSEDVSFHFYNFTSERLENITEISSDNNTYIFEFIDDEINGLFDPASNNHTLFFNLKIISNDTFNLSIDSIYVNFSFREIVPYLVPSAKVSYSSELGLVTYSATSNNLYLSTYNMSSILAIASLKNYASYPGQENTYFVELTNIGSMNAENVYFSIPIPGIIKNKNSFQVKNGTITQK</sequence>
<gene>
    <name evidence="1" type="ORF">S01H4_23428</name>
</gene>
<dbReference type="AlphaFoldDB" id="X1B0S0"/>
<dbReference type="EMBL" id="BART01010867">
    <property type="protein sequence ID" value="GAG77883.1"/>
    <property type="molecule type" value="Genomic_DNA"/>
</dbReference>